<evidence type="ECO:0000256" key="2">
    <source>
        <dbReference type="SAM" id="Coils"/>
    </source>
</evidence>
<dbReference type="eggNOG" id="KOG2220">
    <property type="taxonomic scope" value="Eukaryota"/>
</dbReference>
<dbReference type="PANTHER" id="PTHR23030">
    <property type="entry name" value="PCD6 INTERACTING PROTEIN-RELATED"/>
    <property type="match status" value="1"/>
</dbReference>
<protein>
    <recommendedName>
        <fullName evidence="4">BRO1 domain-containing protein</fullName>
    </recommendedName>
</protein>
<keyword evidence="6" id="KW-1185">Reference proteome</keyword>
<reference evidence="5 6" key="1">
    <citation type="submission" date="2013-03" db="EMBL/GenBank/DDBJ databases">
        <title>The Genome Sequence of Phialophora europaea CBS 101466.</title>
        <authorList>
            <consortium name="The Broad Institute Genomics Platform"/>
            <person name="Cuomo C."/>
            <person name="de Hoog S."/>
            <person name="Gorbushina A."/>
            <person name="Walker B."/>
            <person name="Young S.K."/>
            <person name="Zeng Q."/>
            <person name="Gargeya S."/>
            <person name="Fitzgerald M."/>
            <person name="Haas B."/>
            <person name="Abouelleil A."/>
            <person name="Allen A.W."/>
            <person name="Alvarado L."/>
            <person name="Arachchi H.M."/>
            <person name="Berlin A.M."/>
            <person name="Chapman S.B."/>
            <person name="Gainer-Dewar J."/>
            <person name="Goldberg J."/>
            <person name="Griggs A."/>
            <person name="Gujja S."/>
            <person name="Hansen M."/>
            <person name="Howarth C."/>
            <person name="Imamovic A."/>
            <person name="Ireland A."/>
            <person name="Larimer J."/>
            <person name="McCowan C."/>
            <person name="Murphy C."/>
            <person name="Pearson M."/>
            <person name="Poon T.W."/>
            <person name="Priest M."/>
            <person name="Roberts A."/>
            <person name="Saif S."/>
            <person name="Shea T."/>
            <person name="Sisk P."/>
            <person name="Sykes S."/>
            <person name="Wortman J."/>
            <person name="Nusbaum C."/>
            <person name="Birren B."/>
        </authorList>
    </citation>
    <scope>NUCLEOTIDE SEQUENCE [LARGE SCALE GENOMIC DNA]</scope>
    <source>
        <strain evidence="5 6">CBS 101466</strain>
    </source>
</reference>
<dbReference type="FunCoup" id="W2SB54">
    <property type="interactions" value="1180"/>
</dbReference>
<keyword evidence="2" id="KW-0175">Coiled coil</keyword>
<dbReference type="OrthoDB" id="64867at2759"/>
<proteinExistence type="inferred from homology"/>
<feature type="compositionally biased region" description="Gly residues" evidence="3">
    <location>
        <begin position="809"/>
        <end position="819"/>
    </location>
</feature>
<dbReference type="Pfam" id="PF13949">
    <property type="entry name" value="ALIX_LYPXL_bnd"/>
    <property type="match status" value="1"/>
</dbReference>
<dbReference type="PANTHER" id="PTHR23030:SF39">
    <property type="entry name" value="PROGRAMMED CELL DEATH 6-INTERACTING PROTEIN"/>
    <property type="match status" value="1"/>
</dbReference>
<feature type="compositionally biased region" description="Low complexity" evidence="3">
    <location>
        <begin position="830"/>
        <end position="849"/>
    </location>
</feature>
<dbReference type="VEuPathDB" id="FungiDB:HMPREF1541_00133"/>
<feature type="coiled-coil region" evidence="2">
    <location>
        <begin position="625"/>
        <end position="662"/>
    </location>
</feature>
<dbReference type="EMBL" id="KB822711">
    <property type="protein sequence ID" value="ETN45951.1"/>
    <property type="molecule type" value="Genomic_DNA"/>
</dbReference>
<evidence type="ECO:0000313" key="6">
    <source>
        <dbReference type="Proteomes" id="UP000030752"/>
    </source>
</evidence>
<evidence type="ECO:0000313" key="5">
    <source>
        <dbReference type="EMBL" id="ETN45951.1"/>
    </source>
</evidence>
<dbReference type="PROSITE" id="PS51180">
    <property type="entry name" value="BRO1"/>
    <property type="match status" value="1"/>
</dbReference>
<organism evidence="5 6">
    <name type="scientific">Cyphellophora europaea (strain CBS 101466)</name>
    <name type="common">Phialophora europaea</name>
    <dbReference type="NCBI Taxonomy" id="1220924"/>
    <lineage>
        <taxon>Eukaryota</taxon>
        <taxon>Fungi</taxon>
        <taxon>Dikarya</taxon>
        <taxon>Ascomycota</taxon>
        <taxon>Pezizomycotina</taxon>
        <taxon>Eurotiomycetes</taxon>
        <taxon>Chaetothyriomycetidae</taxon>
        <taxon>Chaetothyriales</taxon>
        <taxon>Cyphellophoraceae</taxon>
        <taxon>Cyphellophora</taxon>
    </lineage>
</organism>
<name>W2SB54_CYPE1</name>
<evidence type="ECO:0000256" key="1">
    <source>
        <dbReference type="ARBA" id="ARBA00038154"/>
    </source>
</evidence>
<dbReference type="SMART" id="SM01041">
    <property type="entry name" value="BRO1"/>
    <property type="match status" value="1"/>
</dbReference>
<dbReference type="RefSeq" id="XP_008710663.1">
    <property type="nucleotide sequence ID" value="XM_008712441.1"/>
</dbReference>
<dbReference type="Proteomes" id="UP000030752">
    <property type="component" value="Unassembled WGS sequence"/>
</dbReference>
<comment type="similarity">
    <text evidence="1">Belongs to the palA/RIM20 family.</text>
</comment>
<dbReference type="Gene3D" id="1.25.40.280">
    <property type="entry name" value="alix/aip1 like domains"/>
    <property type="match status" value="1"/>
</dbReference>
<sequence length="856" mass="95010">MAAGTEILELPFRKSHSVDLSSAIKSYISKHYDQSPSTFAEDLRAIDQLRDDAIHVREPHASGVTKLQRYVAQLQYLSGKFPIDIGVEFPWYPSIGYNIQKPVLQNNLRFELANVLFNLAALYTQLAFAVNRTSSDGLKQAAGYGMSAAGTLAFLRTSIIPDMRGAPPEDMDNFTLESLEQLFLAQAQEAYWLKAAKDGMKDATVAKLAAKVSDYYNTAGDLAIKSDAVSTEWIHHLQAKHHHFAAAAQYRQSRDCLEKRKYGEEVARLQDSIRCVDEGLKEGKWINKVVLSDLQGLKQRVAEDLKRAEKDNDVIYLLPVPSKAELEYLQRANMVSSKTPKEVAEGISLLGPNRPFGNPLFEKLVPYAVHQAASIYADRRDRLVNQSIIADIDIMNGNIRDTLQSLNLPGSLQALEKPLGLPPSLISKAEELRQQDALQRLKRSHEDTHRIKTNDLTVYQEGLSLLEAERQEDDRARERFGTERWTRPPSTVALARQYQSSTELQNYLNSAASSDNLVQGKIRDNEHILRIMTGTDRDIEAYVPSSRNVTLTPSIESAATTLRSVLNEISRLENRRKRKVEALKSKAANDDINAALLAEAARLEREYPMQPISAAQFEPLFEARLETYESDRKSLEDEQEEQDALLSRLREANSALNSARQREASSSSGPLKARESALQELETAYVKYKEIINNLDTGRKFYNDLASHVNRFRDQCQKQVAARRVEKSEMEAELVSGEVGRLRLEETRRELRSERARQQKQDGGASGGAGAGKANVNATKDAMHAPTPTHPPNTPAVANTRSPMPPQGVMGGAPGGGGAVWTPDMGIRFGGPPSQAAGAAGYPQPRRPGSGNTPFT</sequence>
<dbReference type="HOGENOM" id="CLU_007181_2_1_1"/>
<dbReference type="InterPro" id="IPR038499">
    <property type="entry name" value="BRO1_sf"/>
</dbReference>
<gene>
    <name evidence="5" type="ORF">HMPREF1541_00133</name>
</gene>
<dbReference type="Gene3D" id="1.20.120.560">
    <property type="entry name" value="alix/aip1 in complex with the ypdl late domain"/>
    <property type="match status" value="1"/>
</dbReference>
<feature type="compositionally biased region" description="Basic and acidic residues" evidence="3">
    <location>
        <begin position="749"/>
        <end position="760"/>
    </location>
</feature>
<dbReference type="Gene3D" id="1.20.140.50">
    <property type="entry name" value="alix/aip1 like domains"/>
    <property type="match status" value="1"/>
</dbReference>
<dbReference type="InterPro" id="IPR025304">
    <property type="entry name" value="ALIX_V_dom"/>
</dbReference>
<evidence type="ECO:0000256" key="3">
    <source>
        <dbReference type="SAM" id="MobiDB-lite"/>
    </source>
</evidence>
<dbReference type="GeneID" id="19967472"/>
<accession>W2SB54</accession>
<dbReference type="Pfam" id="PF03097">
    <property type="entry name" value="BRO1"/>
    <property type="match status" value="1"/>
</dbReference>
<dbReference type="CDD" id="cd09241">
    <property type="entry name" value="BRO1_ScRim20-like"/>
    <property type="match status" value="1"/>
</dbReference>
<feature type="domain" description="BRO1" evidence="4">
    <location>
        <begin position="6"/>
        <end position="399"/>
    </location>
</feature>
<dbReference type="GO" id="GO:0005768">
    <property type="term" value="C:endosome"/>
    <property type="evidence" value="ECO:0007669"/>
    <property type="project" value="TreeGrafter"/>
</dbReference>
<dbReference type="AlphaFoldDB" id="W2SB54"/>
<feature type="region of interest" description="Disordered" evidence="3">
    <location>
        <begin position="749"/>
        <end position="856"/>
    </location>
</feature>
<evidence type="ECO:0000259" key="4">
    <source>
        <dbReference type="PROSITE" id="PS51180"/>
    </source>
</evidence>
<dbReference type="InterPro" id="IPR004328">
    <property type="entry name" value="BRO1_dom"/>
</dbReference>
<feature type="coiled-coil region" evidence="2">
    <location>
        <begin position="555"/>
        <end position="582"/>
    </location>
</feature>
<dbReference type="InParanoid" id="W2SB54"/>
<dbReference type="STRING" id="1220924.W2SB54"/>